<dbReference type="PANTHER" id="PTHR30154:SF34">
    <property type="entry name" value="TRANSCRIPTIONAL REGULATOR AZLB"/>
    <property type="match status" value="1"/>
</dbReference>
<organism evidence="5 6">
    <name type="scientific">Croceitalea marina</name>
    <dbReference type="NCBI Taxonomy" id="1775166"/>
    <lineage>
        <taxon>Bacteria</taxon>
        <taxon>Pseudomonadati</taxon>
        <taxon>Bacteroidota</taxon>
        <taxon>Flavobacteriia</taxon>
        <taxon>Flavobacteriales</taxon>
        <taxon>Flavobacteriaceae</taxon>
        <taxon>Croceitalea</taxon>
    </lineage>
</organism>
<keyword evidence="6" id="KW-1185">Reference proteome</keyword>
<dbReference type="PANTHER" id="PTHR30154">
    <property type="entry name" value="LEUCINE-RESPONSIVE REGULATORY PROTEIN"/>
    <property type="match status" value="1"/>
</dbReference>
<evidence type="ECO:0000256" key="2">
    <source>
        <dbReference type="ARBA" id="ARBA00023125"/>
    </source>
</evidence>
<dbReference type="PRINTS" id="PR00033">
    <property type="entry name" value="HTHASNC"/>
</dbReference>
<dbReference type="Gene3D" id="3.30.70.920">
    <property type="match status" value="1"/>
</dbReference>
<gene>
    <name evidence="5" type="ORF">ACFSQJ_06050</name>
</gene>
<dbReference type="SMART" id="SM00344">
    <property type="entry name" value="HTH_ASNC"/>
    <property type="match status" value="1"/>
</dbReference>
<dbReference type="Proteomes" id="UP001597526">
    <property type="component" value="Unassembled WGS sequence"/>
</dbReference>
<evidence type="ECO:0000259" key="4">
    <source>
        <dbReference type="PROSITE" id="PS50956"/>
    </source>
</evidence>
<accession>A0ABW5MT93</accession>
<dbReference type="EMBL" id="JBHULB010000007">
    <property type="protein sequence ID" value="MFD2586482.1"/>
    <property type="molecule type" value="Genomic_DNA"/>
</dbReference>
<dbReference type="InterPro" id="IPR011991">
    <property type="entry name" value="ArsR-like_HTH"/>
</dbReference>
<evidence type="ECO:0000313" key="6">
    <source>
        <dbReference type="Proteomes" id="UP001597526"/>
    </source>
</evidence>
<dbReference type="InterPro" id="IPR036388">
    <property type="entry name" value="WH-like_DNA-bd_sf"/>
</dbReference>
<dbReference type="Pfam" id="PF13404">
    <property type="entry name" value="HTH_AsnC-type"/>
    <property type="match status" value="1"/>
</dbReference>
<name>A0ABW5MT93_9FLAO</name>
<dbReference type="InterPro" id="IPR019885">
    <property type="entry name" value="Tscrpt_reg_HTH_AsnC-type_CS"/>
</dbReference>
<evidence type="ECO:0000256" key="1">
    <source>
        <dbReference type="ARBA" id="ARBA00023015"/>
    </source>
</evidence>
<reference evidence="6" key="1">
    <citation type="journal article" date="2019" name="Int. J. Syst. Evol. Microbiol.">
        <title>The Global Catalogue of Microorganisms (GCM) 10K type strain sequencing project: providing services to taxonomists for standard genome sequencing and annotation.</title>
        <authorList>
            <consortium name="The Broad Institute Genomics Platform"/>
            <consortium name="The Broad Institute Genome Sequencing Center for Infectious Disease"/>
            <person name="Wu L."/>
            <person name="Ma J."/>
        </authorList>
    </citation>
    <scope>NUCLEOTIDE SEQUENCE [LARGE SCALE GENOMIC DNA]</scope>
    <source>
        <strain evidence="6">KCTC 52368</strain>
    </source>
</reference>
<protein>
    <submittedName>
        <fullName evidence="5">Lrp/AsnC ligand binding domain-containing protein</fullName>
    </submittedName>
</protein>
<dbReference type="InterPro" id="IPR011008">
    <property type="entry name" value="Dimeric_a/b-barrel"/>
</dbReference>
<dbReference type="SUPFAM" id="SSF54909">
    <property type="entry name" value="Dimeric alpha+beta barrel"/>
    <property type="match status" value="1"/>
</dbReference>
<dbReference type="PROSITE" id="PS50956">
    <property type="entry name" value="HTH_ASNC_2"/>
    <property type="match status" value="1"/>
</dbReference>
<dbReference type="RefSeq" id="WP_377766058.1">
    <property type="nucleotide sequence ID" value="NZ_JBHULB010000007.1"/>
</dbReference>
<dbReference type="SUPFAM" id="SSF46785">
    <property type="entry name" value="Winged helix' DNA-binding domain"/>
    <property type="match status" value="1"/>
</dbReference>
<dbReference type="InterPro" id="IPR036390">
    <property type="entry name" value="WH_DNA-bd_sf"/>
</dbReference>
<dbReference type="InterPro" id="IPR000485">
    <property type="entry name" value="AsnC-type_HTH_dom"/>
</dbReference>
<dbReference type="InterPro" id="IPR019887">
    <property type="entry name" value="Tscrpt_reg_AsnC/Lrp_C"/>
</dbReference>
<proteinExistence type="predicted"/>
<keyword evidence="1" id="KW-0805">Transcription regulation</keyword>
<sequence>MKLSNSLVKIDGIDKKILRYLMSDARRPILEIARNIGISGAAIHQRLRKLEASGLLSGSKFVINPKVLGYTTMAYIGIFLDKAMSNPRAVAALEKIPEVLECHYTTGNWSILIKVLCKDNEHLMHLLNKKIQQIEGVSRTETFISLDQQIDRQITI</sequence>
<evidence type="ECO:0000313" key="5">
    <source>
        <dbReference type="EMBL" id="MFD2586482.1"/>
    </source>
</evidence>
<dbReference type="PROSITE" id="PS00519">
    <property type="entry name" value="HTH_ASNC_1"/>
    <property type="match status" value="1"/>
</dbReference>
<dbReference type="Pfam" id="PF01037">
    <property type="entry name" value="AsnC_trans_reg"/>
    <property type="match status" value="1"/>
</dbReference>
<feature type="domain" description="HTH asnC-type" evidence="4">
    <location>
        <begin position="10"/>
        <end position="71"/>
    </location>
</feature>
<comment type="caution">
    <text evidence="5">The sequence shown here is derived from an EMBL/GenBank/DDBJ whole genome shotgun (WGS) entry which is preliminary data.</text>
</comment>
<keyword evidence="2" id="KW-0238">DNA-binding</keyword>
<dbReference type="InterPro" id="IPR019888">
    <property type="entry name" value="Tscrpt_reg_AsnC-like"/>
</dbReference>
<dbReference type="CDD" id="cd00090">
    <property type="entry name" value="HTH_ARSR"/>
    <property type="match status" value="1"/>
</dbReference>
<evidence type="ECO:0000256" key="3">
    <source>
        <dbReference type="ARBA" id="ARBA00023163"/>
    </source>
</evidence>
<dbReference type="Gene3D" id="1.10.10.10">
    <property type="entry name" value="Winged helix-like DNA-binding domain superfamily/Winged helix DNA-binding domain"/>
    <property type="match status" value="1"/>
</dbReference>
<keyword evidence="3" id="KW-0804">Transcription</keyword>